<sequence>MSRRCRIQARPNVASGTKKSMPSKPRSASPIKPQSDSISALSTIVMIQEKNIPETETLRKVAVEVQELQSMPVNSESISNDLDKDGANTQTGKPSSVSDYTFESPTLLKTPQLIHKPHGNSPSKSPRSHSPLKSPVSVASSIASSGIEQPFPQCARAVSSVSPTTNDCSPKVRKKFTGSEPLDPKTMTMQDLIFWNPKNEKRLHDDSRKKKKDSVTDLEIIGKTDVESKQKRIQKPAFAAPQVKIAADGSLVIDESSLTITNESDSNVWETVEEDRSNRKLNSMSFRKRPFCRGNPWSELETDLFYDILRATGPDFGLMHEFFPSRTRLELKAKYNREERFNWTRLNQAMAVPTLLSDALYSHANEIIDRIKEKEIKKKTSKRNSAMSDTMSEVVAVDWNEEEANLEAEAEEAILRLLEDEEQFGGSSEKKARKQKIVAQKKMKDALLNEVAEEAVLVLKGKKCERRKNEWKKICETALSKLGEDFPKFEILIDENADGVTVETKASSEGLPIVRIPLGTVPKVLPVDEKHPQRVFFDCSAKQDLASRYYVIQHQMGPGEPTTGYLHLFRTSKKSVVIASTESNTTGPRVTTFAAIITQYSAPYGAFKNCLQHPFFRSCGGQLGESFQPAINAPRLSLIGHVIATAQSWVILVTIKKYRSRVSMATVVEMTIEKIDEVKSRLGRSLGTPMRLRDLIRQVRAARTMAEERAVVDRESANIRETFRDDDSPWKCRNIAKLLYIHMLGYPAHFGQMECMKLVAQPRYTDKRIGYLGAMLLLDERSEVHLLVTNSLKNDLNASTQFVTGLALCTLGSICSSEMCRDLAGEVERLIKSSNTYIKKKAALCAFRIVKKVPELMEMFISCTKSLISEKNHGVLIGGITLVTEMCEKSPDVLNHFKKMVPNLVRILKNLLMSGYSPEHDVTGISDPFLQIKILKLLRILGRYDAKASEEMNDILAQVATNTETSKNVGNAILYETVLTIMEIRSESGLRVLAVNILGRFLLNPDKNIRYVALNTLLKTVFVDYNAVQRHRTTVVDCLKDPDVSIRRRAMELCFALINHTNITNMTKEILIFLETADPEFKAECASKMYIATEKYSPNYGWHLDTMIKVLKLAGNYVPDEVVSCMIQLISSHTELQHYAAVQLYRAAQADVVNAQPLLQVAFWTIGEFGDIILQLNDDEVVKVEESSIIDVFERVLPSNLTNTITKSYALTALAKLDTRFNETNNRIRQLIESNKEHLHLELQQRSVEFSRLLNYGELKFGLLERMPVITHNILNAAAQPIERDTSINEGFTIENKSESTNLLGDLEAPPLLGSSEQMKISQPSDLFDLMNFEANINGLTPAEIMNGTKTIDLMDGLINNTSTNKMPLKSAASTLSDLDPFDLFSMDASKKVSQPSTMAINTNGIEGVLYVDSTFNENSVAALRLLVTNNNPLPVEAFNFQAAVTKAFQIELLPPSSSNLPPNRQGTIIQMINIRRISFTHPLKMRIKAFYNIDGRQQLIECLVPKIEGLS</sequence>
<dbReference type="Pfam" id="PF02883">
    <property type="entry name" value="Alpha_adaptinC2"/>
    <property type="match status" value="1"/>
</dbReference>
<dbReference type="GO" id="GO:0005794">
    <property type="term" value="C:Golgi apparatus"/>
    <property type="evidence" value="ECO:0007669"/>
    <property type="project" value="UniProtKB-SubCell"/>
</dbReference>
<evidence type="ECO:0000256" key="10">
    <source>
        <dbReference type="ARBA" id="ARBA00029433"/>
    </source>
</evidence>
<evidence type="ECO:0000256" key="8">
    <source>
        <dbReference type="ARBA" id="ARBA00023136"/>
    </source>
</evidence>
<evidence type="ECO:0000313" key="15">
    <source>
        <dbReference type="Proteomes" id="UP000276991"/>
    </source>
</evidence>
<dbReference type="InterPro" id="IPR016024">
    <property type="entry name" value="ARM-type_fold"/>
</dbReference>
<dbReference type="FunFam" id="1.25.10.10:FF:000030">
    <property type="entry name" value="AP-1 complex subunit gamma"/>
    <property type="match status" value="1"/>
</dbReference>
<keyword evidence="6" id="KW-0653">Protein transport</keyword>
<dbReference type="SUPFAM" id="SSF49348">
    <property type="entry name" value="Clathrin adaptor appendage domain"/>
    <property type="match status" value="1"/>
</dbReference>
<dbReference type="InterPro" id="IPR008152">
    <property type="entry name" value="Clathrin_a/b/g-adaptin_app_Ig"/>
</dbReference>
<dbReference type="InterPro" id="IPR050840">
    <property type="entry name" value="Adaptor_Complx_Large_Subunit"/>
</dbReference>
<feature type="domain" description="GAE" evidence="13">
    <location>
        <begin position="1393"/>
        <end position="1509"/>
    </location>
</feature>
<keyword evidence="11" id="KW-0175">Coiled coil</keyword>
<keyword evidence="8" id="KW-0472">Membrane</keyword>
<dbReference type="Gene3D" id="1.25.10.10">
    <property type="entry name" value="Leucine-rich Repeat Variant"/>
    <property type="match status" value="1"/>
</dbReference>
<feature type="compositionally biased region" description="Polar residues" evidence="12">
    <location>
        <begin position="69"/>
        <end position="80"/>
    </location>
</feature>
<feature type="compositionally biased region" description="Polar residues" evidence="12">
    <location>
        <begin position="87"/>
        <end position="109"/>
    </location>
</feature>
<accession>A0A498S2D5</accession>
<feature type="compositionally biased region" description="Low complexity" evidence="12">
    <location>
        <begin position="134"/>
        <end position="143"/>
    </location>
</feature>
<dbReference type="GO" id="GO:0005634">
    <property type="term" value="C:nucleus"/>
    <property type="evidence" value="ECO:0007669"/>
    <property type="project" value="UniProtKB-SubCell"/>
</dbReference>
<keyword evidence="15" id="KW-1185">Reference proteome</keyword>
<dbReference type="InterPro" id="IPR008153">
    <property type="entry name" value="GAE_dom"/>
</dbReference>
<evidence type="ECO:0000256" key="6">
    <source>
        <dbReference type="ARBA" id="ARBA00022927"/>
    </source>
</evidence>
<comment type="subcellular location">
    <subcellularLocation>
        <location evidence="2">Cytoplasmic vesicle membrane</location>
    </subcellularLocation>
    <subcellularLocation>
        <location evidence="10">Endomembrane system</location>
        <topology evidence="10">Peripheral membrane protein</topology>
        <orientation evidence="10">Cytoplasmic side</orientation>
    </subcellularLocation>
    <subcellularLocation>
        <location evidence="3">Golgi apparatus</location>
    </subcellularLocation>
    <subcellularLocation>
        <location evidence="1">Nucleus</location>
    </subcellularLocation>
</comment>
<dbReference type="SUPFAM" id="SSF46689">
    <property type="entry name" value="Homeodomain-like"/>
    <property type="match status" value="1"/>
</dbReference>
<evidence type="ECO:0000256" key="2">
    <source>
        <dbReference type="ARBA" id="ARBA00004156"/>
    </source>
</evidence>
<dbReference type="InterPro" id="IPR002553">
    <property type="entry name" value="Clathrin/coatomer_adapt-like_N"/>
</dbReference>
<comment type="similarity">
    <text evidence="4">Belongs to the adaptor complexes large subunit family.</text>
</comment>
<organism evidence="14 15">
    <name type="scientific">Acanthocheilonema viteae</name>
    <name type="common">Filarial nematode worm</name>
    <name type="synonym">Dipetalonema viteae</name>
    <dbReference type="NCBI Taxonomy" id="6277"/>
    <lineage>
        <taxon>Eukaryota</taxon>
        <taxon>Metazoa</taxon>
        <taxon>Ecdysozoa</taxon>
        <taxon>Nematoda</taxon>
        <taxon>Chromadorea</taxon>
        <taxon>Rhabditida</taxon>
        <taxon>Spirurina</taxon>
        <taxon>Spiruromorpha</taxon>
        <taxon>Filarioidea</taxon>
        <taxon>Onchocercidae</taxon>
        <taxon>Acanthocheilonema</taxon>
    </lineage>
</organism>
<name>A0A498S2D5_ACAVI</name>
<dbReference type="Proteomes" id="UP000276991">
    <property type="component" value="Unassembled WGS sequence"/>
</dbReference>
<dbReference type="OrthoDB" id="28053at2759"/>
<dbReference type="SMART" id="SM00717">
    <property type="entry name" value="SANT"/>
    <property type="match status" value="1"/>
</dbReference>
<dbReference type="InterPro" id="IPR013041">
    <property type="entry name" value="Clathrin_app_Ig-like_sf"/>
</dbReference>
<evidence type="ECO:0000256" key="3">
    <source>
        <dbReference type="ARBA" id="ARBA00004555"/>
    </source>
</evidence>
<reference evidence="14 15" key="1">
    <citation type="submission" date="2018-08" db="EMBL/GenBank/DDBJ databases">
        <authorList>
            <person name="Laetsch R D."/>
            <person name="Stevens L."/>
            <person name="Kumar S."/>
            <person name="Blaxter L. M."/>
        </authorList>
    </citation>
    <scope>NUCLEOTIDE SEQUENCE [LARGE SCALE GENOMIC DNA]</scope>
</reference>
<dbReference type="PROSITE" id="PS50180">
    <property type="entry name" value="GAE"/>
    <property type="match status" value="1"/>
</dbReference>
<keyword evidence="7" id="KW-0333">Golgi apparatus</keyword>
<dbReference type="InterPro" id="IPR039467">
    <property type="entry name" value="TFIIIB_B''_Myb"/>
</dbReference>
<feature type="region of interest" description="Disordered" evidence="12">
    <location>
        <begin position="69"/>
        <end position="143"/>
    </location>
</feature>
<dbReference type="InterPro" id="IPR011989">
    <property type="entry name" value="ARM-like"/>
</dbReference>
<feature type="coiled-coil region" evidence="11">
    <location>
        <begin position="396"/>
        <end position="423"/>
    </location>
</feature>
<evidence type="ECO:0000313" key="14">
    <source>
        <dbReference type="EMBL" id="VBB25632.1"/>
    </source>
</evidence>
<keyword evidence="9" id="KW-0968">Cytoplasmic vesicle</keyword>
<dbReference type="Gene3D" id="2.60.40.1230">
    <property type="match status" value="1"/>
</dbReference>
<gene>
    <name evidence="14" type="ORF">NAV_LOCUS462</name>
</gene>
<proteinExistence type="inferred from homology"/>
<dbReference type="Pfam" id="PF01602">
    <property type="entry name" value="Adaptin_N"/>
    <property type="match status" value="1"/>
</dbReference>
<dbReference type="Pfam" id="PF15963">
    <property type="entry name" value="Myb_DNA-bind_7"/>
    <property type="match status" value="1"/>
</dbReference>
<dbReference type="STRING" id="6277.A0A498S2D5"/>
<protein>
    <recommendedName>
        <fullName evidence="13">GAE domain-containing protein</fullName>
    </recommendedName>
</protein>
<dbReference type="PANTHER" id="PTHR22780">
    <property type="entry name" value="ADAPTIN, ALPHA/GAMMA/EPSILON"/>
    <property type="match status" value="1"/>
</dbReference>
<feature type="region of interest" description="Disordered" evidence="12">
    <location>
        <begin position="1"/>
        <end position="37"/>
    </location>
</feature>
<feature type="region of interest" description="Disordered" evidence="12">
    <location>
        <begin position="160"/>
        <end position="183"/>
    </location>
</feature>
<dbReference type="InterPro" id="IPR009057">
    <property type="entry name" value="Homeodomain-like_sf"/>
</dbReference>
<dbReference type="GO" id="GO:0030659">
    <property type="term" value="C:cytoplasmic vesicle membrane"/>
    <property type="evidence" value="ECO:0007669"/>
    <property type="project" value="UniProtKB-SubCell"/>
</dbReference>
<dbReference type="EMBL" id="UPTC01000027">
    <property type="protein sequence ID" value="VBB25632.1"/>
    <property type="molecule type" value="Genomic_DNA"/>
</dbReference>
<dbReference type="GO" id="GO:0006886">
    <property type="term" value="P:intracellular protein transport"/>
    <property type="evidence" value="ECO:0007669"/>
    <property type="project" value="InterPro"/>
</dbReference>
<evidence type="ECO:0000256" key="5">
    <source>
        <dbReference type="ARBA" id="ARBA00022448"/>
    </source>
</evidence>
<evidence type="ECO:0000256" key="12">
    <source>
        <dbReference type="SAM" id="MobiDB-lite"/>
    </source>
</evidence>
<evidence type="ECO:0000256" key="1">
    <source>
        <dbReference type="ARBA" id="ARBA00004123"/>
    </source>
</evidence>
<evidence type="ECO:0000256" key="7">
    <source>
        <dbReference type="ARBA" id="ARBA00023034"/>
    </source>
</evidence>
<keyword evidence="5" id="KW-0813">Transport</keyword>
<evidence type="ECO:0000259" key="13">
    <source>
        <dbReference type="PROSITE" id="PS50180"/>
    </source>
</evidence>
<evidence type="ECO:0000256" key="9">
    <source>
        <dbReference type="ARBA" id="ARBA00023329"/>
    </source>
</evidence>
<dbReference type="GO" id="GO:0030117">
    <property type="term" value="C:membrane coat"/>
    <property type="evidence" value="ECO:0007669"/>
    <property type="project" value="InterPro"/>
</dbReference>
<dbReference type="SUPFAM" id="SSF48371">
    <property type="entry name" value="ARM repeat"/>
    <property type="match status" value="1"/>
</dbReference>
<evidence type="ECO:0000256" key="11">
    <source>
        <dbReference type="SAM" id="Coils"/>
    </source>
</evidence>
<dbReference type="InterPro" id="IPR001005">
    <property type="entry name" value="SANT/Myb"/>
</dbReference>
<dbReference type="SMART" id="SM00809">
    <property type="entry name" value="Alpha_adaptinC2"/>
    <property type="match status" value="1"/>
</dbReference>
<dbReference type="GO" id="GO:0016192">
    <property type="term" value="P:vesicle-mediated transport"/>
    <property type="evidence" value="ECO:0007669"/>
    <property type="project" value="InterPro"/>
</dbReference>
<evidence type="ECO:0000256" key="4">
    <source>
        <dbReference type="ARBA" id="ARBA00006613"/>
    </source>
</evidence>